<dbReference type="Proteomes" id="UP000625316">
    <property type="component" value="Unassembled WGS sequence"/>
</dbReference>
<comment type="caution">
    <text evidence="2">The sequence shown here is derived from an EMBL/GenBank/DDBJ whole genome shotgun (WGS) entry which is preliminary data.</text>
</comment>
<dbReference type="CDD" id="cd13225">
    <property type="entry name" value="PH-like_bacteria"/>
    <property type="match status" value="1"/>
</dbReference>
<dbReference type="InterPro" id="IPR037063">
    <property type="entry name" value="PHb_sf"/>
</dbReference>
<evidence type="ECO:0000313" key="3">
    <source>
        <dbReference type="Proteomes" id="UP000625316"/>
    </source>
</evidence>
<evidence type="ECO:0000259" key="1">
    <source>
        <dbReference type="Pfam" id="PF08000"/>
    </source>
</evidence>
<reference evidence="2" key="1">
    <citation type="submission" date="2020-10" db="EMBL/GenBank/DDBJ databases">
        <authorList>
            <person name="Castelo-Branco R."/>
            <person name="Eusebio N."/>
            <person name="Adriana R."/>
            <person name="Vieira A."/>
            <person name="Brugerolle De Fraissinette N."/>
            <person name="Rezende De Castro R."/>
            <person name="Schneider M.P."/>
            <person name="Vasconcelos V."/>
            <person name="Leao P.N."/>
        </authorList>
    </citation>
    <scope>NUCLEOTIDE SEQUENCE</scope>
    <source>
        <strain evidence="2">LEGE 11480</strain>
    </source>
</reference>
<sequence>MINSLKKIANLTEERPGTGLKRYEFLLVQGEEVLAEYKSVRDRLVLTDRRIINIDIQGIRGKKSDYLVIPYTKISGFSIETAGTFDLDAEFKLWVSGMGELEFEFLKGTDVRKIAQILSACML</sequence>
<keyword evidence="3" id="KW-1185">Reference proteome</keyword>
<dbReference type="InterPro" id="IPR012544">
    <property type="entry name" value="PHb"/>
</dbReference>
<feature type="domain" description="Bacterial Pleckstrin homology" evidence="1">
    <location>
        <begin position="7"/>
        <end position="121"/>
    </location>
</feature>
<dbReference type="RefSeq" id="WP_264323197.1">
    <property type="nucleotide sequence ID" value="NZ_JADEXQ010000003.1"/>
</dbReference>
<dbReference type="EMBL" id="JADEXQ010000003">
    <property type="protein sequence ID" value="MBE9028375.1"/>
    <property type="molecule type" value="Genomic_DNA"/>
</dbReference>
<evidence type="ECO:0000313" key="2">
    <source>
        <dbReference type="EMBL" id="MBE9028375.1"/>
    </source>
</evidence>
<dbReference type="AlphaFoldDB" id="A0A928VKT8"/>
<gene>
    <name evidence="2" type="ORF">IQ266_01230</name>
</gene>
<accession>A0A928VKT8</accession>
<proteinExistence type="predicted"/>
<name>A0A928VKT8_9CYAN</name>
<organism evidence="2 3">
    <name type="scientific">Romeriopsis navalis LEGE 11480</name>
    <dbReference type="NCBI Taxonomy" id="2777977"/>
    <lineage>
        <taxon>Bacteria</taxon>
        <taxon>Bacillati</taxon>
        <taxon>Cyanobacteriota</taxon>
        <taxon>Cyanophyceae</taxon>
        <taxon>Leptolyngbyales</taxon>
        <taxon>Leptolyngbyaceae</taxon>
        <taxon>Romeriopsis</taxon>
        <taxon>Romeriopsis navalis</taxon>
    </lineage>
</organism>
<dbReference type="PANTHER" id="PTHR35796:SF3">
    <property type="entry name" value="BHLH DOMAIN-CONTAINING PROTEIN"/>
    <property type="match status" value="1"/>
</dbReference>
<dbReference type="Gene3D" id="2.30.29.50">
    <property type="entry name" value="Bacterial Pleckstrin homology domain"/>
    <property type="match status" value="1"/>
</dbReference>
<dbReference type="SUPFAM" id="SSF50729">
    <property type="entry name" value="PH domain-like"/>
    <property type="match status" value="1"/>
</dbReference>
<dbReference type="Pfam" id="PF08000">
    <property type="entry name" value="bPH_1"/>
    <property type="match status" value="1"/>
</dbReference>
<dbReference type="PANTHER" id="PTHR35796">
    <property type="entry name" value="HYPOTHETICAL CYTOSOLIC PROTEIN"/>
    <property type="match status" value="1"/>
</dbReference>
<protein>
    <submittedName>
        <fullName evidence="2">PH domain-containing protein</fullName>
    </submittedName>
</protein>